<evidence type="ECO:0000313" key="3">
    <source>
        <dbReference type="EMBL" id="SPJ25385.1"/>
    </source>
</evidence>
<dbReference type="InterPro" id="IPR052163">
    <property type="entry name" value="DGC-Regulatory_Protein"/>
</dbReference>
<dbReference type="InterPro" id="IPR000160">
    <property type="entry name" value="GGDEF_dom"/>
</dbReference>
<protein>
    <submittedName>
        <fullName evidence="3">Putative signaling protein</fullName>
    </submittedName>
</protein>
<sequence>MDVITLFVANAIILVVMSCGFYAASRTQPDESWWSSWIVANLVLAAGLAGFAVIPPSAGIANALPHALLVLGFGFRWRAAQQFVHGRSSWLPVLAPTGATLALFALASTSDPGLVYAAVNVVLVAQTAGIAWQFWLGRGNAIPSSYGLILSYSVLALSFAARVVHGATFSESFTAYLPHDRMLQIHLIVAVVHTTASGAFALSRAYERVVRRHQHAAMHDGLTHLANRTYFHERLRQALDKAEVGGTNVGVLLLDLDHFKQINDTWGHAAGDDLLRSFADRLRAAVPPNGTAARLGGDEFAVILPDVGGPEELSILVSSLAGQLYKAIEHFGSQIACRPSIGASVFPQHGGTAHDLLKNADIALYRAKAEGRRTSVVFDATMVTHSYKDGELYR</sequence>
<feature type="transmembrane region" description="Helical" evidence="1">
    <location>
        <begin position="89"/>
        <end position="107"/>
    </location>
</feature>
<dbReference type="PROSITE" id="PS50887">
    <property type="entry name" value="GGDEF"/>
    <property type="match status" value="1"/>
</dbReference>
<dbReference type="EMBL" id="ONZF01000008">
    <property type="protein sequence ID" value="SPJ25385.1"/>
    <property type="molecule type" value="Genomic_DNA"/>
</dbReference>
<accession>A0A2R8BYY5</accession>
<evidence type="ECO:0000256" key="1">
    <source>
        <dbReference type="SAM" id="Phobius"/>
    </source>
</evidence>
<gene>
    <name evidence="3" type="ORF">PAA8504_03236</name>
</gene>
<dbReference type="FunFam" id="3.30.70.270:FF:000001">
    <property type="entry name" value="Diguanylate cyclase domain protein"/>
    <property type="match status" value="1"/>
</dbReference>
<dbReference type="OrthoDB" id="9812260at2"/>
<dbReference type="GO" id="GO:0003824">
    <property type="term" value="F:catalytic activity"/>
    <property type="evidence" value="ECO:0007669"/>
    <property type="project" value="UniProtKB-ARBA"/>
</dbReference>
<dbReference type="Pfam" id="PF00990">
    <property type="entry name" value="GGDEF"/>
    <property type="match status" value="1"/>
</dbReference>
<dbReference type="CDD" id="cd01949">
    <property type="entry name" value="GGDEF"/>
    <property type="match status" value="1"/>
</dbReference>
<dbReference type="Gene3D" id="3.30.70.270">
    <property type="match status" value="1"/>
</dbReference>
<dbReference type="SMART" id="SM00267">
    <property type="entry name" value="GGDEF"/>
    <property type="match status" value="1"/>
</dbReference>
<dbReference type="Proteomes" id="UP000244912">
    <property type="component" value="Unassembled WGS sequence"/>
</dbReference>
<keyword evidence="1" id="KW-0472">Membrane</keyword>
<feature type="transmembrane region" description="Helical" evidence="1">
    <location>
        <begin position="60"/>
        <end position="77"/>
    </location>
</feature>
<feature type="transmembrane region" description="Helical" evidence="1">
    <location>
        <begin position="146"/>
        <end position="164"/>
    </location>
</feature>
<dbReference type="InterPro" id="IPR043128">
    <property type="entry name" value="Rev_trsase/Diguanyl_cyclase"/>
</dbReference>
<feature type="domain" description="GGDEF" evidence="2">
    <location>
        <begin position="247"/>
        <end position="380"/>
    </location>
</feature>
<feature type="transmembrane region" description="Helical" evidence="1">
    <location>
        <begin position="184"/>
        <end position="202"/>
    </location>
</feature>
<proteinExistence type="predicted"/>
<name>A0A2R8BYY5_9RHOB</name>
<dbReference type="SUPFAM" id="SSF55073">
    <property type="entry name" value="Nucleotide cyclase"/>
    <property type="match status" value="1"/>
</dbReference>
<feature type="transmembrane region" description="Helical" evidence="1">
    <location>
        <begin position="36"/>
        <end position="54"/>
    </location>
</feature>
<keyword evidence="4" id="KW-1185">Reference proteome</keyword>
<dbReference type="InterPro" id="IPR029787">
    <property type="entry name" value="Nucleotide_cyclase"/>
</dbReference>
<dbReference type="NCBIfam" id="TIGR00254">
    <property type="entry name" value="GGDEF"/>
    <property type="match status" value="1"/>
</dbReference>
<keyword evidence="1" id="KW-0812">Transmembrane</keyword>
<dbReference type="PANTHER" id="PTHR46663">
    <property type="entry name" value="DIGUANYLATE CYCLASE DGCT-RELATED"/>
    <property type="match status" value="1"/>
</dbReference>
<feature type="transmembrane region" description="Helical" evidence="1">
    <location>
        <begin position="113"/>
        <end position="134"/>
    </location>
</feature>
<keyword evidence="1" id="KW-1133">Transmembrane helix</keyword>
<feature type="transmembrane region" description="Helical" evidence="1">
    <location>
        <begin position="6"/>
        <end position="24"/>
    </location>
</feature>
<reference evidence="3 4" key="1">
    <citation type="submission" date="2018-03" db="EMBL/GenBank/DDBJ databases">
        <authorList>
            <person name="Keele B.F."/>
        </authorList>
    </citation>
    <scope>NUCLEOTIDE SEQUENCE [LARGE SCALE GENOMIC DNA]</scope>
    <source>
        <strain evidence="3 4">CECT 8504</strain>
    </source>
</reference>
<evidence type="ECO:0000313" key="4">
    <source>
        <dbReference type="Proteomes" id="UP000244912"/>
    </source>
</evidence>
<dbReference type="PANTHER" id="PTHR46663:SF4">
    <property type="entry name" value="DIGUANYLATE CYCLASE DGCT-RELATED"/>
    <property type="match status" value="1"/>
</dbReference>
<organism evidence="3 4">
    <name type="scientific">Palleronia abyssalis</name>
    <dbReference type="NCBI Taxonomy" id="1501240"/>
    <lineage>
        <taxon>Bacteria</taxon>
        <taxon>Pseudomonadati</taxon>
        <taxon>Pseudomonadota</taxon>
        <taxon>Alphaproteobacteria</taxon>
        <taxon>Rhodobacterales</taxon>
        <taxon>Roseobacteraceae</taxon>
        <taxon>Palleronia</taxon>
    </lineage>
</organism>
<evidence type="ECO:0000259" key="2">
    <source>
        <dbReference type="PROSITE" id="PS50887"/>
    </source>
</evidence>
<dbReference type="AlphaFoldDB" id="A0A2R8BYY5"/>
<dbReference type="RefSeq" id="WP_108895183.1">
    <property type="nucleotide sequence ID" value="NZ_ONZF01000008.1"/>
</dbReference>